<evidence type="ECO:0000256" key="1">
    <source>
        <dbReference type="ARBA" id="ARBA00004474"/>
    </source>
</evidence>
<dbReference type="GO" id="GO:0010117">
    <property type="term" value="P:photoprotection"/>
    <property type="evidence" value="ECO:0000318"/>
    <property type="project" value="GO_Central"/>
</dbReference>
<evidence type="ECO:0000256" key="3">
    <source>
        <dbReference type="ARBA" id="ARBA00022946"/>
    </source>
</evidence>
<evidence type="ECO:0000259" key="4">
    <source>
        <dbReference type="Pfam" id="PF04755"/>
    </source>
</evidence>
<gene>
    <name evidence="5" type="ORF">AMTR_s00016p00122150</name>
</gene>
<reference evidence="5" key="1">
    <citation type="submission" date="2013-08" db="EMBL/GenBank/DDBJ databases">
        <authorList>
            <person name="Albert V.A."/>
            <person name="Barbazuk W.B."/>
            <person name="Chamala S."/>
            <person name="Chanderbali A.S."/>
            <person name="dePamphilis C.W."/>
            <person name="Der J.P."/>
            <person name="Estill J.C."/>
            <person name="Leebens-Mack J."/>
            <person name="Ma H."/>
            <person name="Palmer J.D."/>
            <person name="Rounsley S."/>
            <person name="Sankoff D."/>
            <person name="Schuster S.C."/>
            <person name="Soltis D.E."/>
            <person name="Soltis P.S."/>
            <person name="Wessler S.R."/>
            <person name="Wing R.A."/>
        </authorList>
    </citation>
    <scope>NUCLEOTIDE SEQUENCE</scope>
    <source>
        <tissue evidence="5">Leaf</tissue>
    </source>
</reference>
<name>W1PGG8_AMBTC</name>
<dbReference type="Gramene" id="ERN06170">
    <property type="protein sequence ID" value="ERN06170"/>
    <property type="gene ID" value="AMTR_s00016p00122150"/>
</dbReference>
<accession>W1PGG8</accession>
<feature type="domain" description="Plastid lipid-associated protein/fibrillin conserved" evidence="4">
    <location>
        <begin position="3"/>
        <end position="145"/>
    </location>
</feature>
<keyword evidence="3" id="KW-0809">Transit peptide</keyword>
<dbReference type="InterPro" id="IPR039633">
    <property type="entry name" value="PAP"/>
</dbReference>
<sequence length="157" mass="17157">MGTLPILKAEEISQTIDAESFTVENSVLFSGPLATTSFTTHAKFEVRSPKRVQFEEGVFGTPQLTDSIEIPENVEVLGQTIELSPFREFITPLQDAATSVARSISGSTPFKFLITIDRAESWLLTTFLDEDLCISRGDASSVFVLIKEGSSLLPPTL</sequence>
<dbReference type="OMA" id="RYTSFSQ"/>
<dbReference type="Proteomes" id="UP000017836">
    <property type="component" value="Unassembled WGS sequence"/>
</dbReference>
<evidence type="ECO:0000313" key="5">
    <source>
        <dbReference type="EMBL" id="ERN06170.1"/>
    </source>
</evidence>
<dbReference type="Pfam" id="PF04755">
    <property type="entry name" value="PAP_fibrillin"/>
    <property type="match status" value="1"/>
</dbReference>
<organism evidence="5 6">
    <name type="scientific">Amborella trichopoda</name>
    <dbReference type="NCBI Taxonomy" id="13333"/>
    <lineage>
        <taxon>Eukaryota</taxon>
        <taxon>Viridiplantae</taxon>
        <taxon>Streptophyta</taxon>
        <taxon>Embryophyta</taxon>
        <taxon>Tracheophyta</taxon>
        <taxon>Spermatophyta</taxon>
        <taxon>Magnoliopsida</taxon>
        <taxon>Amborellales</taxon>
        <taxon>Amborellaceae</taxon>
        <taxon>Amborella</taxon>
    </lineage>
</organism>
<dbReference type="EMBL" id="KI393908">
    <property type="protein sequence ID" value="ERN06170.1"/>
    <property type="molecule type" value="Genomic_DNA"/>
</dbReference>
<protein>
    <recommendedName>
        <fullName evidence="4">Plastid lipid-associated protein/fibrillin conserved domain-containing protein</fullName>
    </recommendedName>
</protein>
<keyword evidence="2" id="KW-0934">Plastid</keyword>
<dbReference type="AlphaFoldDB" id="W1PGG8"/>
<dbReference type="PANTHER" id="PTHR31906">
    <property type="entry name" value="PLASTID-LIPID-ASSOCIATED PROTEIN 4, CHLOROPLASTIC-RELATED"/>
    <property type="match status" value="1"/>
</dbReference>
<dbReference type="eggNOG" id="ENOG502QS2T">
    <property type="taxonomic scope" value="Eukaryota"/>
</dbReference>
<evidence type="ECO:0000313" key="6">
    <source>
        <dbReference type="Proteomes" id="UP000017836"/>
    </source>
</evidence>
<dbReference type="InterPro" id="IPR006843">
    <property type="entry name" value="PAP/fibrillin_dom"/>
</dbReference>
<evidence type="ECO:0000256" key="2">
    <source>
        <dbReference type="ARBA" id="ARBA00022640"/>
    </source>
</evidence>
<dbReference type="GO" id="GO:0009535">
    <property type="term" value="C:chloroplast thylakoid membrane"/>
    <property type="evidence" value="ECO:0000318"/>
    <property type="project" value="GO_Central"/>
</dbReference>
<dbReference type="HOGENOM" id="CLU_045041_3_0_1"/>
<comment type="subcellular location">
    <subcellularLocation>
        <location evidence="1">Plastid</location>
    </subcellularLocation>
</comment>
<keyword evidence="6" id="KW-1185">Reference proteome</keyword>
<proteinExistence type="predicted"/>